<dbReference type="Proteomes" id="UP001501176">
    <property type="component" value="Unassembled WGS sequence"/>
</dbReference>
<evidence type="ECO:0000256" key="2">
    <source>
        <dbReference type="ARBA" id="ARBA00007613"/>
    </source>
</evidence>
<evidence type="ECO:0000256" key="4">
    <source>
        <dbReference type="ARBA" id="ARBA00022452"/>
    </source>
</evidence>
<protein>
    <submittedName>
        <fullName evidence="9">TolC family outer membrane protein</fullName>
    </submittedName>
</protein>
<evidence type="ECO:0000256" key="8">
    <source>
        <dbReference type="SAM" id="SignalP"/>
    </source>
</evidence>
<dbReference type="NCBIfam" id="TIGR01844">
    <property type="entry name" value="type_I_sec_TolC"/>
    <property type="match status" value="1"/>
</dbReference>
<dbReference type="Gene3D" id="1.20.1600.10">
    <property type="entry name" value="Outer membrane efflux proteins (OEP)"/>
    <property type="match status" value="1"/>
</dbReference>
<dbReference type="EMBL" id="BAAAFN010000006">
    <property type="protein sequence ID" value="GAA0221174.1"/>
    <property type="molecule type" value="Genomic_DNA"/>
</dbReference>
<gene>
    <name evidence="9" type="ORF">GCM10009125_07810</name>
</gene>
<dbReference type="Pfam" id="PF02321">
    <property type="entry name" value="OEP"/>
    <property type="match status" value="2"/>
</dbReference>
<dbReference type="InterPro" id="IPR003423">
    <property type="entry name" value="OMP_efflux"/>
</dbReference>
<name>A0ABN0TGK3_9BURK</name>
<reference evidence="9 10" key="1">
    <citation type="journal article" date="2019" name="Int. J. Syst. Evol. Microbiol.">
        <title>The Global Catalogue of Microorganisms (GCM) 10K type strain sequencing project: providing services to taxonomists for standard genome sequencing and annotation.</title>
        <authorList>
            <consortium name="The Broad Institute Genomics Platform"/>
            <consortium name="The Broad Institute Genome Sequencing Center for Infectious Disease"/>
            <person name="Wu L."/>
            <person name="Ma J."/>
        </authorList>
    </citation>
    <scope>NUCLEOTIDE SEQUENCE [LARGE SCALE GENOMIC DNA]</scope>
    <source>
        <strain evidence="9 10">JCM 16240</strain>
    </source>
</reference>
<evidence type="ECO:0000313" key="9">
    <source>
        <dbReference type="EMBL" id="GAA0221174.1"/>
    </source>
</evidence>
<keyword evidence="4" id="KW-1134">Transmembrane beta strand</keyword>
<dbReference type="RefSeq" id="WP_325125955.1">
    <property type="nucleotide sequence ID" value="NZ_BAAAFN010000006.1"/>
</dbReference>
<evidence type="ECO:0000256" key="7">
    <source>
        <dbReference type="ARBA" id="ARBA00023237"/>
    </source>
</evidence>
<keyword evidence="3" id="KW-0813">Transport</keyword>
<feature type="chain" id="PRO_5046804425" evidence="8">
    <location>
        <begin position="25"/>
        <end position="462"/>
    </location>
</feature>
<keyword evidence="5" id="KW-0812">Transmembrane</keyword>
<keyword evidence="6" id="KW-0472">Membrane</keyword>
<evidence type="ECO:0000256" key="1">
    <source>
        <dbReference type="ARBA" id="ARBA00004442"/>
    </source>
</evidence>
<dbReference type="SUPFAM" id="SSF56954">
    <property type="entry name" value="Outer membrane efflux proteins (OEP)"/>
    <property type="match status" value="1"/>
</dbReference>
<keyword evidence="10" id="KW-1185">Reference proteome</keyword>
<feature type="signal peptide" evidence="8">
    <location>
        <begin position="1"/>
        <end position="24"/>
    </location>
</feature>
<comment type="caution">
    <text evidence="9">The sequence shown here is derived from an EMBL/GenBank/DDBJ whole genome shotgun (WGS) entry which is preliminary data.</text>
</comment>
<sequence>MTFAKASRPLVAGLLLLVAGSAGAMNLREAVDRARVHDPTLEAARFAYAAGQESARQGTALYLPQITATGTYSHVHVNSVSTLQGRRSQPSLVGDASGFVRGFTVTLTQPIYNAAVSTGARQLKDQARLAEIQFRGARQNQVLSVAQSYFGVLMAKENLELAHEQQAAIMQQLASAQARFNVGKANITDVRDAQARAQAVAAQIIAAENALEVQRQQFKSLVGTLPADLSQASPGFKPVAPDPDDVQAWIERGRSDNLNVLGARVQISIAEADVDKNQIYNRPQLDLYMSYQDASQSGGLPLLVMPDRSRQTVIGLQLNVPLFAGGSYDSKLRQAIDQKRQADAQLQAAMLTSDVQIREQFQAVEVAVPQIEALEKAVIAAKSALDATLLGATVGERTTLDVLNAQQQYFSARQNLDAARYQYLLSRLNLAALVGALGEPDVDGVDHYLSVRQRPGRAGRSR</sequence>
<comment type="similarity">
    <text evidence="2">Belongs to the outer membrane factor (OMF) (TC 1.B.17) family.</text>
</comment>
<dbReference type="InterPro" id="IPR010130">
    <property type="entry name" value="T1SS_OMP_TolC"/>
</dbReference>
<keyword evidence="7" id="KW-0998">Cell outer membrane</keyword>
<organism evidence="9 10">
    <name type="scientific">Castellaniella daejeonensis</name>
    <dbReference type="NCBI Taxonomy" id="659013"/>
    <lineage>
        <taxon>Bacteria</taxon>
        <taxon>Pseudomonadati</taxon>
        <taxon>Pseudomonadota</taxon>
        <taxon>Betaproteobacteria</taxon>
        <taxon>Burkholderiales</taxon>
        <taxon>Alcaligenaceae</taxon>
        <taxon>Castellaniella</taxon>
    </lineage>
</organism>
<evidence type="ECO:0000313" key="10">
    <source>
        <dbReference type="Proteomes" id="UP001501176"/>
    </source>
</evidence>
<proteinExistence type="inferred from homology"/>
<dbReference type="PANTHER" id="PTHR30026">
    <property type="entry name" value="OUTER MEMBRANE PROTEIN TOLC"/>
    <property type="match status" value="1"/>
</dbReference>
<dbReference type="PANTHER" id="PTHR30026:SF20">
    <property type="entry name" value="OUTER MEMBRANE PROTEIN TOLC"/>
    <property type="match status" value="1"/>
</dbReference>
<dbReference type="InterPro" id="IPR051906">
    <property type="entry name" value="TolC-like"/>
</dbReference>
<evidence type="ECO:0000256" key="6">
    <source>
        <dbReference type="ARBA" id="ARBA00023136"/>
    </source>
</evidence>
<evidence type="ECO:0000256" key="3">
    <source>
        <dbReference type="ARBA" id="ARBA00022448"/>
    </source>
</evidence>
<keyword evidence="8" id="KW-0732">Signal</keyword>
<evidence type="ECO:0000256" key="5">
    <source>
        <dbReference type="ARBA" id="ARBA00022692"/>
    </source>
</evidence>
<accession>A0ABN0TGK3</accession>
<comment type="subcellular location">
    <subcellularLocation>
        <location evidence="1">Cell outer membrane</location>
    </subcellularLocation>
</comment>